<feature type="transmembrane region" description="Helical" evidence="5">
    <location>
        <begin position="274"/>
        <end position="298"/>
    </location>
</feature>
<dbReference type="PANTHER" id="PTHR18901">
    <property type="entry name" value="2-DEOXYGLUCOSE-6-PHOSPHATE PHOSPHATASE 2"/>
    <property type="match status" value="1"/>
</dbReference>
<dbReference type="EMBL" id="JABDTM020028285">
    <property type="protein sequence ID" value="KAH0809189.1"/>
    <property type="molecule type" value="Genomic_DNA"/>
</dbReference>
<keyword evidence="3 5" id="KW-1133">Transmembrane helix</keyword>
<feature type="transmembrane region" description="Helical" evidence="5">
    <location>
        <begin position="360"/>
        <end position="382"/>
    </location>
</feature>
<keyword evidence="4 5" id="KW-0472">Membrane</keyword>
<evidence type="ECO:0000256" key="1">
    <source>
        <dbReference type="ARBA" id="ARBA00004141"/>
    </source>
</evidence>
<evidence type="ECO:0000256" key="5">
    <source>
        <dbReference type="SAM" id="Phobius"/>
    </source>
</evidence>
<proteinExistence type="predicted"/>
<dbReference type="InterPro" id="IPR023214">
    <property type="entry name" value="HAD_sf"/>
</dbReference>
<evidence type="ECO:0000256" key="2">
    <source>
        <dbReference type="ARBA" id="ARBA00022692"/>
    </source>
</evidence>
<dbReference type="InterPro" id="IPR036412">
    <property type="entry name" value="HAD-like_sf"/>
</dbReference>
<evidence type="ECO:0000256" key="3">
    <source>
        <dbReference type="ARBA" id="ARBA00022989"/>
    </source>
</evidence>
<dbReference type="Proteomes" id="UP000719412">
    <property type="component" value="Unassembled WGS sequence"/>
</dbReference>
<dbReference type="Pfam" id="PF13903">
    <property type="entry name" value="Claudin_2"/>
    <property type="match status" value="1"/>
</dbReference>
<sequence>MCFHTESLYTKAAQSVVSKYGKTYTYEIKQKVLGFTGVDAAQEVVKLLNLPITWKEYYNLVRAEYPSIMTDAELMPGIDIAKSHGKVYTPEIRAKVIGRVEEESAKVAVTEMNLPMSPEKFLQQYKSMAEQSLADVRVMPGAERLVKHFHSKQIPMAVATSSGQDTYDLKVAKHAALFSMFSHVVTGGSDPEVKRGKPNPDIFLVCASRFKDCPKPELCLVFEDAPNGVQAALGAGMQVVMVPDEQTDESLCKMATLRLHSLEEAKMAKTKTGICAVILSVTSFFFILTAFCSGYWLVNDGQIPDPKFLRIGLWEVCFRNFEDFRHHYDNKFTGCWWVFEEEYYIIHDFLLPGFFIATQFFFTLCMTLVLVAVALTWLYCFCSRDHDKYIILLMSNALNHWIAGLCGLIAVITFGANGDRRDWMPYWQHNDLGWSFAFAVIGSLLLWPAGALFLAEGRRVRYKSLDRSRPSSQYSMEAPKPSHTDI</sequence>
<gene>
    <name evidence="6" type="ORF">GEV33_013608</name>
</gene>
<dbReference type="Gene3D" id="1.10.150.240">
    <property type="entry name" value="Putative phosphatase, domain 2"/>
    <property type="match status" value="2"/>
</dbReference>
<dbReference type="InterPro" id="IPR006439">
    <property type="entry name" value="HAD-SF_hydro_IA"/>
</dbReference>
<dbReference type="Pfam" id="PF00702">
    <property type="entry name" value="Hydrolase"/>
    <property type="match status" value="1"/>
</dbReference>
<dbReference type="GO" id="GO:0016020">
    <property type="term" value="C:membrane"/>
    <property type="evidence" value="ECO:0007669"/>
    <property type="project" value="UniProtKB-SubCell"/>
</dbReference>
<comment type="caution">
    <text evidence="6">The sequence shown here is derived from an EMBL/GenBank/DDBJ whole genome shotgun (WGS) entry which is preliminary data.</text>
</comment>
<evidence type="ECO:0000313" key="7">
    <source>
        <dbReference type="Proteomes" id="UP000719412"/>
    </source>
</evidence>
<comment type="subcellular location">
    <subcellularLocation>
        <location evidence="1">Membrane</location>
        <topology evidence="1">Multi-pass membrane protein</topology>
    </subcellularLocation>
</comment>
<dbReference type="InterPro" id="IPR023198">
    <property type="entry name" value="PGP-like_dom2"/>
</dbReference>
<name>A0A8J6H6J8_TENMO</name>
<keyword evidence="7" id="KW-1185">Reference proteome</keyword>
<protein>
    <submittedName>
        <fullName evidence="6">Uncharacterized protein</fullName>
    </submittedName>
</protein>
<dbReference type="FunFam" id="3.40.50.1000:FF:000055">
    <property type="entry name" value="Haloacid dehalogenase-like hydrolase family protein"/>
    <property type="match status" value="1"/>
</dbReference>
<accession>A0A8J6H6J8</accession>
<reference evidence="6" key="1">
    <citation type="journal article" date="2020" name="J Insects Food Feed">
        <title>The yellow mealworm (Tenebrio molitor) genome: a resource for the emerging insects as food and feed industry.</title>
        <authorList>
            <person name="Eriksson T."/>
            <person name="Andere A."/>
            <person name="Kelstrup H."/>
            <person name="Emery V."/>
            <person name="Picard C."/>
        </authorList>
    </citation>
    <scope>NUCLEOTIDE SEQUENCE</scope>
    <source>
        <strain evidence="6">Stoneville</strain>
        <tissue evidence="6">Whole head</tissue>
    </source>
</reference>
<dbReference type="GO" id="GO:0016791">
    <property type="term" value="F:phosphatase activity"/>
    <property type="evidence" value="ECO:0007669"/>
    <property type="project" value="TreeGrafter"/>
</dbReference>
<dbReference type="NCBIfam" id="TIGR01509">
    <property type="entry name" value="HAD-SF-IA-v3"/>
    <property type="match status" value="1"/>
</dbReference>
<dbReference type="Gene3D" id="1.20.140.150">
    <property type="match status" value="1"/>
</dbReference>
<dbReference type="InterPro" id="IPR004031">
    <property type="entry name" value="PMP22/EMP/MP20/Claudin"/>
</dbReference>
<organism evidence="6 7">
    <name type="scientific">Tenebrio molitor</name>
    <name type="common">Yellow mealworm beetle</name>
    <dbReference type="NCBI Taxonomy" id="7067"/>
    <lineage>
        <taxon>Eukaryota</taxon>
        <taxon>Metazoa</taxon>
        <taxon>Ecdysozoa</taxon>
        <taxon>Arthropoda</taxon>
        <taxon>Hexapoda</taxon>
        <taxon>Insecta</taxon>
        <taxon>Pterygota</taxon>
        <taxon>Neoptera</taxon>
        <taxon>Endopterygota</taxon>
        <taxon>Coleoptera</taxon>
        <taxon>Polyphaga</taxon>
        <taxon>Cucujiformia</taxon>
        <taxon>Tenebrionidae</taxon>
        <taxon>Tenebrio</taxon>
    </lineage>
</organism>
<dbReference type="SUPFAM" id="SSF56784">
    <property type="entry name" value="HAD-like"/>
    <property type="match status" value="1"/>
</dbReference>
<feature type="transmembrane region" description="Helical" evidence="5">
    <location>
        <begin position="389"/>
        <end position="414"/>
    </location>
</feature>
<keyword evidence="2 5" id="KW-0812">Transmembrane</keyword>
<reference evidence="6" key="2">
    <citation type="submission" date="2021-08" db="EMBL/GenBank/DDBJ databases">
        <authorList>
            <person name="Eriksson T."/>
        </authorList>
    </citation>
    <scope>NUCLEOTIDE SEQUENCE</scope>
    <source>
        <strain evidence="6">Stoneville</strain>
        <tissue evidence="6">Whole head</tissue>
    </source>
</reference>
<feature type="transmembrane region" description="Helical" evidence="5">
    <location>
        <begin position="434"/>
        <end position="455"/>
    </location>
</feature>
<dbReference type="AlphaFoldDB" id="A0A8J6H6J8"/>
<evidence type="ECO:0000256" key="4">
    <source>
        <dbReference type="ARBA" id="ARBA00023136"/>
    </source>
</evidence>
<dbReference type="PANTHER" id="PTHR18901:SF38">
    <property type="entry name" value="PSEUDOURIDINE-5'-PHOSPHATASE"/>
    <property type="match status" value="1"/>
</dbReference>
<dbReference type="Gene3D" id="3.40.50.1000">
    <property type="entry name" value="HAD superfamily/HAD-like"/>
    <property type="match status" value="1"/>
</dbReference>
<evidence type="ECO:0000313" key="6">
    <source>
        <dbReference type="EMBL" id="KAH0809189.1"/>
    </source>
</evidence>